<proteinExistence type="predicted"/>
<evidence type="ECO:0008006" key="4">
    <source>
        <dbReference type="Google" id="ProtNLM"/>
    </source>
</evidence>
<dbReference type="OrthoDB" id="6306375at2"/>
<dbReference type="PANTHER" id="PTHR45011">
    <property type="entry name" value="DAP3-BINDING CELL DEATH ENHANCER 1"/>
    <property type="match status" value="1"/>
</dbReference>
<dbReference type="SMART" id="SM00671">
    <property type="entry name" value="SEL1"/>
    <property type="match status" value="2"/>
</dbReference>
<dbReference type="Proteomes" id="UP000061457">
    <property type="component" value="Chromosome I"/>
</dbReference>
<keyword evidence="1" id="KW-0472">Membrane</keyword>
<keyword evidence="3" id="KW-1185">Reference proteome</keyword>
<feature type="transmembrane region" description="Helical" evidence="1">
    <location>
        <begin position="26"/>
        <end position="43"/>
    </location>
</feature>
<evidence type="ECO:0000256" key="1">
    <source>
        <dbReference type="SAM" id="Phobius"/>
    </source>
</evidence>
<organism evidence="2 3">
    <name type="scientific">Pseudoalteromonas phenolica</name>
    <dbReference type="NCBI Taxonomy" id="161398"/>
    <lineage>
        <taxon>Bacteria</taxon>
        <taxon>Pseudomonadati</taxon>
        <taxon>Pseudomonadota</taxon>
        <taxon>Gammaproteobacteria</taxon>
        <taxon>Alteromonadales</taxon>
        <taxon>Pseudoalteromonadaceae</taxon>
        <taxon>Pseudoalteromonas</taxon>
    </lineage>
</organism>
<dbReference type="InterPro" id="IPR006597">
    <property type="entry name" value="Sel1-like"/>
</dbReference>
<dbReference type="PANTHER" id="PTHR45011:SF1">
    <property type="entry name" value="DAP3-BINDING CELL DEATH ENHANCER 1"/>
    <property type="match status" value="1"/>
</dbReference>
<keyword evidence="1" id="KW-1133">Transmembrane helix</keyword>
<name>A0A0S2JWU6_9GAMM</name>
<sequence length="262" mass="30364">MQTIFQKSLFYFHDQTDKLYKHHHRTLFVIALIVIAYFAYSIFENKQQQAEFLSAPKVDDVLILDMGHLIKDRKYQTQYRVAQVLSVEEDSITLKQGSYTYRKKRGAERAIKLDSLMLNNYFRPALISFKKSELAALYDQGAIDEIFRPTDIYVMGGIVRHRAAPEHVPHKLKVSFNQFNQEGVRAYLARDFEEAKKLFTQAAEQGYDFGQYNLADMLEYGEGGDVDLAGAYKWYKSAAEQNNLKAKAALELFCEKHKTMCH</sequence>
<gene>
    <name evidence="2" type="ORF">PP2015_70</name>
</gene>
<evidence type="ECO:0000313" key="3">
    <source>
        <dbReference type="Proteomes" id="UP000061457"/>
    </source>
</evidence>
<protein>
    <recommendedName>
        <fullName evidence="4">Sel1 repeat family protein</fullName>
    </recommendedName>
</protein>
<dbReference type="SUPFAM" id="SSF81901">
    <property type="entry name" value="HCP-like"/>
    <property type="match status" value="1"/>
</dbReference>
<evidence type="ECO:0000313" key="2">
    <source>
        <dbReference type="EMBL" id="ALO40599.1"/>
    </source>
</evidence>
<dbReference type="PATRIC" id="fig|161398.10.peg.71"/>
<accession>A0A0S2JWU6</accession>
<dbReference type="STRING" id="161398.PP2015_70"/>
<dbReference type="Gene3D" id="1.25.40.10">
    <property type="entry name" value="Tetratricopeptide repeat domain"/>
    <property type="match status" value="1"/>
</dbReference>
<reference evidence="2 3" key="1">
    <citation type="submission" date="2015-11" db="EMBL/GenBank/DDBJ databases">
        <authorList>
            <person name="Zhang Y."/>
            <person name="Guo Z."/>
        </authorList>
    </citation>
    <scope>NUCLEOTIDE SEQUENCE [LARGE SCALE GENOMIC DNA]</scope>
    <source>
        <strain evidence="2 3">KCTC 12086</strain>
    </source>
</reference>
<dbReference type="RefSeq" id="WP_058028387.1">
    <property type="nucleotide sequence ID" value="NZ_CP013187.1"/>
</dbReference>
<dbReference type="Pfam" id="PF08238">
    <property type="entry name" value="Sel1"/>
    <property type="match status" value="2"/>
</dbReference>
<dbReference type="InterPro" id="IPR011990">
    <property type="entry name" value="TPR-like_helical_dom_sf"/>
</dbReference>
<dbReference type="KEGG" id="pphe:PP2015_70"/>
<dbReference type="EMBL" id="CP013187">
    <property type="protein sequence ID" value="ALO40599.1"/>
    <property type="molecule type" value="Genomic_DNA"/>
</dbReference>
<dbReference type="InterPro" id="IPR052748">
    <property type="entry name" value="ISR_Activator"/>
</dbReference>
<keyword evidence="1" id="KW-0812">Transmembrane</keyword>
<dbReference type="AlphaFoldDB" id="A0A0S2JWU6"/>